<protein>
    <submittedName>
        <fullName evidence="1">Uncharacterized protein</fullName>
    </submittedName>
</protein>
<feature type="non-terminal residue" evidence="1">
    <location>
        <position position="66"/>
    </location>
</feature>
<accession>A0A392PYJ4</accession>
<comment type="caution">
    <text evidence="1">The sequence shown here is derived from an EMBL/GenBank/DDBJ whole genome shotgun (WGS) entry which is preliminary data.</text>
</comment>
<evidence type="ECO:0000313" key="2">
    <source>
        <dbReference type="Proteomes" id="UP000265520"/>
    </source>
</evidence>
<keyword evidence="2" id="KW-1185">Reference proteome</keyword>
<organism evidence="1 2">
    <name type="scientific">Trifolium medium</name>
    <dbReference type="NCBI Taxonomy" id="97028"/>
    <lineage>
        <taxon>Eukaryota</taxon>
        <taxon>Viridiplantae</taxon>
        <taxon>Streptophyta</taxon>
        <taxon>Embryophyta</taxon>
        <taxon>Tracheophyta</taxon>
        <taxon>Spermatophyta</taxon>
        <taxon>Magnoliopsida</taxon>
        <taxon>eudicotyledons</taxon>
        <taxon>Gunneridae</taxon>
        <taxon>Pentapetalae</taxon>
        <taxon>rosids</taxon>
        <taxon>fabids</taxon>
        <taxon>Fabales</taxon>
        <taxon>Fabaceae</taxon>
        <taxon>Papilionoideae</taxon>
        <taxon>50 kb inversion clade</taxon>
        <taxon>NPAAA clade</taxon>
        <taxon>Hologalegina</taxon>
        <taxon>IRL clade</taxon>
        <taxon>Trifolieae</taxon>
        <taxon>Trifolium</taxon>
    </lineage>
</organism>
<name>A0A392PYJ4_9FABA</name>
<dbReference type="Proteomes" id="UP000265520">
    <property type="component" value="Unassembled WGS sequence"/>
</dbReference>
<evidence type="ECO:0000313" key="1">
    <source>
        <dbReference type="EMBL" id="MCI17213.1"/>
    </source>
</evidence>
<reference evidence="1 2" key="1">
    <citation type="journal article" date="2018" name="Front. Plant Sci.">
        <title>Red Clover (Trifolium pratense) and Zigzag Clover (T. medium) - A Picture of Genomic Similarities and Differences.</title>
        <authorList>
            <person name="Dluhosova J."/>
            <person name="Istvanek J."/>
            <person name="Nedelnik J."/>
            <person name="Repkova J."/>
        </authorList>
    </citation>
    <scope>NUCLEOTIDE SEQUENCE [LARGE SCALE GENOMIC DNA]</scope>
    <source>
        <strain evidence="2">cv. 10/8</strain>
        <tissue evidence="1">Leaf</tissue>
    </source>
</reference>
<sequence length="66" mass="7599">MGSSLFFSNNTSAFEGKEFGRLKLLLRNLVVASLTSNVQLGHSIKRYECELKARNQVYREFNIPFQ</sequence>
<dbReference type="EMBL" id="LXQA010104411">
    <property type="protein sequence ID" value="MCI17213.1"/>
    <property type="molecule type" value="Genomic_DNA"/>
</dbReference>
<proteinExistence type="predicted"/>
<dbReference type="AlphaFoldDB" id="A0A392PYJ4"/>